<evidence type="ECO:0000313" key="5">
    <source>
        <dbReference type="EMBL" id="PWN44906.1"/>
    </source>
</evidence>
<accession>A0A316W4S7</accession>
<feature type="compositionally biased region" description="Basic residues" evidence="2">
    <location>
        <begin position="593"/>
        <end position="604"/>
    </location>
</feature>
<name>A0A316W4S7_9BASI</name>
<keyword evidence="3" id="KW-0812">Transmembrane</keyword>
<dbReference type="InterPro" id="IPR051176">
    <property type="entry name" value="Cent_Immune-Sig_Mod"/>
</dbReference>
<evidence type="ECO:0000313" key="6">
    <source>
        <dbReference type="Proteomes" id="UP000245783"/>
    </source>
</evidence>
<feature type="transmembrane region" description="Helical" evidence="3">
    <location>
        <begin position="706"/>
        <end position="725"/>
    </location>
</feature>
<dbReference type="GO" id="GO:0005737">
    <property type="term" value="C:cytoplasm"/>
    <property type="evidence" value="ECO:0007669"/>
    <property type="project" value="TreeGrafter"/>
</dbReference>
<dbReference type="AlphaFoldDB" id="A0A316W4S7"/>
<dbReference type="PANTHER" id="PTHR15715">
    <property type="entry name" value="CENTROSOMAL PROTEIN OF 170 KDA"/>
    <property type="match status" value="1"/>
</dbReference>
<dbReference type="STRING" id="1522189.A0A316W4S7"/>
<keyword evidence="6" id="KW-1185">Reference proteome</keyword>
<dbReference type="SMART" id="SM00240">
    <property type="entry name" value="FHA"/>
    <property type="match status" value="1"/>
</dbReference>
<reference evidence="5 6" key="1">
    <citation type="journal article" date="2018" name="Mol. Biol. Evol.">
        <title>Broad Genomic Sampling Reveals a Smut Pathogenic Ancestry of the Fungal Clade Ustilaginomycotina.</title>
        <authorList>
            <person name="Kijpornyongpan T."/>
            <person name="Mondo S.J."/>
            <person name="Barry K."/>
            <person name="Sandor L."/>
            <person name="Lee J."/>
            <person name="Lipzen A."/>
            <person name="Pangilinan J."/>
            <person name="LaButti K."/>
            <person name="Hainaut M."/>
            <person name="Henrissat B."/>
            <person name="Grigoriev I.V."/>
            <person name="Spatafora J.W."/>
            <person name="Aime M.C."/>
        </authorList>
    </citation>
    <scope>NUCLEOTIDE SEQUENCE [LARGE SCALE GENOMIC DNA]</scope>
    <source>
        <strain evidence="5 6">MCA 4658</strain>
    </source>
</reference>
<dbReference type="RefSeq" id="XP_025372066.1">
    <property type="nucleotide sequence ID" value="XM_025512182.1"/>
</dbReference>
<keyword evidence="1" id="KW-0175">Coiled coil</keyword>
<dbReference type="EMBL" id="KZ819358">
    <property type="protein sequence ID" value="PWN44906.1"/>
    <property type="molecule type" value="Genomic_DNA"/>
</dbReference>
<feature type="compositionally biased region" description="Basic and acidic residues" evidence="2">
    <location>
        <begin position="435"/>
        <end position="445"/>
    </location>
</feature>
<dbReference type="Proteomes" id="UP000245783">
    <property type="component" value="Unassembled WGS sequence"/>
</dbReference>
<dbReference type="SUPFAM" id="SSF49879">
    <property type="entry name" value="SMAD/FHA domain"/>
    <property type="match status" value="1"/>
</dbReference>
<feature type="compositionally biased region" description="Acidic residues" evidence="2">
    <location>
        <begin position="621"/>
        <end position="630"/>
    </location>
</feature>
<feature type="coiled-coil region" evidence="1">
    <location>
        <begin position="311"/>
        <end position="355"/>
    </location>
</feature>
<dbReference type="InParanoid" id="A0A316W4S7"/>
<keyword evidence="3" id="KW-0472">Membrane</keyword>
<dbReference type="Pfam" id="PF00498">
    <property type="entry name" value="FHA"/>
    <property type="match status" value="1"/>
</dbReference>
<organism evidence="5 6">
    <name type="scientific">Ceraceosorus guamensis</name>
    <dbReference type="NCBI Taxonomy" id="1522189"/>
    <lineage>
        <taxon>Eukaryota</taxon>
        <taxon>Fungi</taxon>
        <taxon>Dikarya</taxon>
        <taxon>Basidiomycota</taxon>
        <taxon>Ustilaginomycotina</taxon>
        <taxon>Exobasidiomycetes</taxon>
        <taxon>Ceraceosorales</taxon>
        <taxon>Ceraceosoraceae</taxon>
        <taxon>Ceraceosorus</taxon>
    </lineage>
</organism>
<dbReference type="InterPro" id="IPR000253">
    <property type="entry name" value="FHA_dom"/>
</dbReference>
<feature type="region of interest" description="Disordered" evidence="2">
    <location>
        <begin position="565"/>
        <end position="686"/>
    </location>
</feature>
<feature type="compositionally biased region" description="Low complexity" evidence="2">
    <location>
        <begin position="645"/>
        <end position="686"/>
    </location>
</feature>
<gene>
    <name evidence="5" type="ORF">IE81DRAFT_298480</name>
</gene>
<dbReference type="GeneID" id="37034052"/>
<sequence>MQAIRNASPMQAFGGVPMAPSATGPQGGIGGGQAAYNGGNAAGGAGGHPNGAASLNGQNGNNHGPAGLVYPALHLHPLNDTFAPKQISLSPPSAANRVKIGRQTNNKTVPHPTNGFFDSKVLSRTHAEVWSQDGKIFIKDVGSSNGTFINKQRLSEESKESSNFELRNEDLVEFGIDIVGDDNKTIIHHKVEARVYLVITAEEALGMRSDFASLYRGGGHGGVMGGSGMGPGAEGGLRRGKSGMSFEHIFSKLQSELQRSRDHSSELGGLAHAITEVGETMQGGMPPMQNPPYQHMVPAHPSDSSAPSTSVAALQEQLASTQASLAEHVEKIRNLESVLAEHESIKQEVDSMKAQIQEVAAGRGSSVSGESLAGDFDDGASIASMDTVTGGATGRRSPRSMLAQTRAAPSSNGAGGEEALHDLDASSSSQEDEHEGPRAPPDEPPHTTTAALMLQNQALSGRLEALEGQLEEALTLGRGLQAQHASASEAVRTLEGRMATLEKEVVESEKRAQGAAVSALEGRWAEWRATLEAAWTKERQGWADEREQMRRVVQAWDQANASLESEAQIASTSSVRRSPSASTSSRGSSPRSKNAKRGAGKRHVNPVLRSLLYTQSHLEEGSTDDDDDDAESRGVADGQSEATRSVGSSASGESAEPTSTAATSPAGSVAGKSHSSRAGAGASSSAGLKSNPFLAMLSKNGSVEPVPAAMAAASLFAVGIAWYAYSGKSGTPTRLT</sequence>
<feature type="coiled-coil region" evidence="1">
    <location>
        <begin position="456"/>
        <end position="511"/>
    </location>
</feature>
<dbReference type="PROSITE" id="PS50006">
    <property type="entry name" value="FHA_DOMAIN"/>
    <property type="match status" value="1"/>
</dbReference>
<dbReference type="PANTHER" id="PTHR15715:SF37">
    <property type="entry name" value="LD47843P"/>
    <property type="match status" value="1"/>
</dbReference>
<proteinExistence type="predicted"/>
<feature type="region of interest" description="Disordered" evidence="2">
    <location>
        <begin position="361"/>
        <end position="448"/>
    </location>
</feature>
<feature type="domain" description="FHA" evidence="4">
    <location>
        <begin position="98"/>
        <end position="154"/>
    </location>
</feature>
<evidence type="ECO:0000256" key="1">
    <source>
        <dbReference type="SAM" id="Coils"/>
    </source>
</evidence>
<dbReference type="Gene3D" id="2.60.200.20">
    <property type="match status" value="1"/>
</dbReference>
<feature type="compositionally biased region" description="Low complexity" evidence="2">
    <location>
        <begin position="570"/>
        <end position="592"/>
    </location>
</feature>
<evidence type="ECO:0000256" key="3">
    <source>
        <dbReference type="SAM" id="Phobius"/>
    </source>
</evidence>
<dbReference type="OrthoDB" id="687730at2759"/>
<evidence type="ECO:0000256" key="2">
    <source>
        <dbReference type="SAM" id="MobiDB-lite"/>
    </source>
</evidence>
<evidence type="ECO:0000259" key="4">
    <source>
        <dbReference type="PROSITE" id="PS50006"/>
    </source>
</evidence>
<protein>
    <recommendedName>
        <fullName evidence="4">FHA domain-containing protein</fullName>
    </recommendedName>
</protein>
<keyword evidence="3" id="KW-1133">Transmembrane helix</keyword>
<dbReference type="InterPro" id="IPR008984">
    <property type="entry name" value="SMAD_FHA_dom_sf"/>
</dbReference>